<dbReference type="Proteomes" id="UP000779809">
    <property type="component" value="Unassembled WGS sequence"/>
</dbReference>
<gene>
    <name evidence="6" type="ORF">HYX28_06295</name>
</gene>
<keyword evidence="1" id="KW-0813">Transport</keyword>
<sequence length="240" mass="25458">MAAPNQPAVLAANVSRHHKMGATVVRALDGVSLEVARGEFVALLGSSGSGKSTLLNLIGGLDRPTSGTVTVMGRELAQMASGELAAYRRNTVGMVFQAFNLVPTMTLAENVELPMRFAEVPRDERGGLVRSALARVGLGERAGHRPSELSGGEQQRGSIARALVNQPVLLLADEPTGNLDSRTGAEIMDLMKALNREGMTIVLVTHERAIADRYATRHIFLSDGRLSDRPVLSGTAEVAP</sequence>
<dbReference type="GO" id="GO:0005886">
    <property type="term" value="C:plasma membrane"/>
    <property type="evidence" value="ECO:0007669"/>
    <property type="project" value="TreeGrafter"/>
</dbReference>
<dbReference type="GO" id="GO:0098796">
    <property type="term" value="C:membrane protein complex"/>
    <property type="evidence" value="ECO:0007669"/>
    <property type="project" value="UniProtKB-ARBA"/>
</dbReference>
<protein>
    <submittedName>
        <fullName evidence="6">ABC transporter ATP-binding protein</fullName>
    </submittedName>
</protein>
<dbReference type="PROSITE" id="PS50893">
    <property type="entry name" value="ABC_TRANSPORTER_2"/>
    <property type="match status" value="1"/>
</dbReference>
<comment type="similarity">
    <text evidence="4">Belongs to the ABC transporter superfamily. Macrolide exporter (TC 3.A.1.122) family.</text>
</comment>
<dbReference type="FunFam" id="3.40.50.300:FF:000032">
    <property type="entry name" value="Export ABC transporter ATP-binding protein"/>
    <property type="match status" value="1"/>
</dbReference>
<proteinExistence type="inferred from homology"/>
<accession>A0A932EQ43</accession>
<dbReference type="SMART" id="SM00382">
    <property type="entry name" value="AAA"/>
    <property type="match status" value="1"/>
</dbReference>
<dbReference type="Gene3D" id="3.40.50.300">
    <property type="entry name" value="P-loop containing nucleotide triphosphate hydrolases"/>
    <property type="match status" value="1"/>
</dbReference>
<name>A0A932EQ43_9BACT</name>
<evidence type="ECO:0000259" key="5">
    <source>
        <dbReference type="PROSITE" id="PS50893"/>
    </source>
</evidence>
<reference evidence="6" key="1">
    <citation type="submission" date="2020-07" db="EMBL/GenBank/DDBJ databases">
        <title>Huge and variable diversity of episymbiotic CPR bacteria and DPANN archaea in groundwater ecosystems.</title>
        <authorList>
            <person name="He C.Y."/>
            <person name="Keren R."/>
            <person name="Whittaker M."/>
            <person name="Farag I.F."/>
            <person name="Doudna J."/>
            <person name="Cate J.H.D."/>
            <person name="Banfield J.F."/>
        </authorList>
    </citation>
    <scope>NUCLEOTIDE SEQUENCE</scope>
    <source>
        <strain evidence="6">NC_groundwater_580_Pr5_B-0.1um_64_19</strain>
    </source>
</reference>
<dbReference type="AlphaFoldDB" id="A0A932EQ43"/>
<comment type="caution">
    <text evidence="6">The sequence shown here is derived from an EMBL/GenBank/DDBJ whole genome shotgun (WGS) entry which is preliminary data.</text>
</comment>
<dbReference type="Pfam" id="PF00005">
    <property type="entry name" value="ABC_tran"/>
    <property type="match status" value="1"/>
</dbReference>
<organism evidence="6 7">
    <name type="scientific">Candidatus Korobacter versatilis</name>
    <dbReference type="NCBI Taxonomy" id="658062"/>
    <lineage>
        <taxon>Bacteria</taxon>
        <taxon>Pseudomonadati</taxon>
        <taxon>Acidobacteriota</taxon>
        <taxon>Terriglobia</taxon>
        <taxon>Terriglobales</taxon>
        <taxon>Candidatus Korobacteraceae</taxon>
        <taxon>Candidatus Korobacter</taxon>
    </lineage>
</organism>
<dbReference type="GO" id="GO:0005524">
    <property type="term" value="F:ATP binding"/>
    <property type="evidence" value="ECO:0007669"/>
    <property type="project" value="UniProtKB-KW"/>
</dbReference>
<keyword evidence="2" id="KW-0547">Nucleotide-binding</keyword>
<dbReference type="PANTHER" id="PTHR24220">
    <property type="entry name" value="IMPORT ATP-BINDING PROTEIN"/>
    <property type="match status" value="1"/>
</dbReference>
<feature type="domain" description="ABC transporter" evidence="5">
    <location>
        <begin position="9"/>
        <end position="239"/>
    </location>
</feature>
<dbReference type="InterPro" id="IPR027417">
    <property type="entry name" value="P-loop_NTPase"/>
</dbReference>
<evidence type="ECO:0000313" key="6">
    <source>
        <dbReference type="EMBL" id="MBI2678373.1"/>
    </source>
</evidence>
<dbReference type="InterPro" id="IPR003593">
    <property type="entry name" value="AAA+_ATPase"/>
</dbReference>
<dbReference type="InterPro" id="IPR003439">
    <property type="entry name" value="ABC_transporter-like_ATP-bd"/>
</dbReference>
<dbReference type="PANTHER" id="PTHR24220:SF685">
    <property type="entry name" value="ABC TRANSPORTER RELATED"/>
    <property type="match status" value="1"/>
</dbReference>
<dbReference type="EMBL" id="JACPNR010000007">
    <property type="protein sequence ID" value="MBI2678373.1"/>
    <property type="molecule type" value="Genomic_DNA"/>
</dbReference>
<evidence type="ECO:0000256" key="3">
    <source>
        <dbReference type="ARBA" id="ARBA00022840"/>
    </source>
</evidence>
<keyword evidence="3 6" id="KW-0067">ATP-binding</keyword>
<dbReference type="GO" id="GO:0016887">
    <property type="term" value="F:ATP hydrolysis activity"/>
    <property type="evidence" value="ECO:0007669"/>
    <property type="project" value="InterPro"/>
</dbReference>
<evidence type="ECO:0000256" key="4">
    <source>
        <dbReference type="ARBA" id="ARBA00038388"/>
    </source>
</evidence>
<dbReference type="InterPro" id="IPR015854">
    <property type="entry name" value="ABC_transpr_LolD-like"/>
</dbReference>
<dbReference type="GO" id="GO:0022857">
    <property type="term" value="F:transmembrane transporter activity"/>
    <property type="evidence" value="ECO:0007669"/>
    <property type="project" value="TreeGrafter"/>
</dbReference>
<evidence type="ECO:0000256" key="2">
    <source>
        <dbReference type="ARBA" id="ARBA00022741"/>
    </source>
</evidence>
<dbReference type="SUPFAM" id="SSF52540">
    <property type="entry name" value="P-loop containing nucleoside triphosphate hydrolases"/>
    <property type="match status" value="1"/>
</dbReference>
<dbReference type="InterPro" id="IPR017911">
    <property type="entry name" value="MacB-like_ATP-bd"/>
</dbReference>
<dbReference type="CDD" id="cd03255">
    <property type="entry name" value="ABC_MJ0796_LolCDE_FtsE"/>
    <property type="match status" value="1"/>
</dbReference>
<evidence type="ECO:0000256" key="1">
    <source>
        <dbReference type="ARBA" id="ARBA00022448"/>
    </source>
</evidence>
<evidence type="ECO:0000313" key="7">
    <source>
        <dbReference type="Proteomes" id="UP000779809"/>
    </source>
</evidence>